<keyword evidence="4" id="KW-0812">Transmembrane</keyword>
<dbReference type="GO" id="GO:0016746">
    <property type="term" value="F:acyltransferase activity"/>
    <property type="evidence" value="ECO:0007669"/>
    <property type="project" value="InterPro"/>
</dbReference>
<name>A0A0B6WZM4_9BACT</name>
<keyword evidence="4" id="KW-0472">Membrane</keyword>
<dbReference type="EMBL" id="CBXV010000007">
    <property type="protein sequence ID" value="CDM66162.1"/>
    <property type="molecule type" value="Genomic_DNA"/>
</dbReference>
<dbReference type="PANTHER" id="PTHR43201:SF5">
    <property type="entry name" value="MEDIUM-CHAIN ACYL-COA LIGASE ACSF2, MITOCHONDRIAL"/>
    <property type="match status" value="1"/>
</dbReference>
<dbReference type="SUPFAM" id="SSF47336">
    <property type="entry name" value="ACP-like"/>
    <property type="match status" value="1"/>
</dbReference>
<feature type="region of interest" description="Disordered" evidence="3">
    <location>
        <begin position="821"/>
        <end position="844"/>
    </location>
</feature>
<dbReference type="InterPro" id="IPR002123">
    <property type="entry name" value="Plipid/glycerol_acylTrfase"/>
</dbReference>
<dbReference type="PANTHER" id="PTHR43201">
    <property type="entry name" value="ACYL-COA SYNTHETASE"/>
    <property type="match status" value="1"/>
</dbReference>
<dbReference type="AlphaFoldDB" id="A0A0B6WZM4"/>
<keyword evidence="7" id="KW-1185">Reference proteome</keyword>
<dbReference type="InterPro" id="IPR042099">
    <property type="entry name" value="ANL_N_sf"/>
</dbReference>
<dbReference type="SUPFAM" id="SSF56801">
    <property type="entry name" value="Acetyl-CoA synthetase-like"/>
    <property type="match status" value="1"/>
</dbReference>
<dbReference type="Pfam" id="PF00550">
    <property type="entry name" value="PP-binding"/>
    <property type="match status" value="1"/>
</dbReference>
<dbReference type="Gene3D" id="1.10.1200.10">
    <property type="entry name" value="ACP-like"/>
    <property type="match status" value="1"/>
</dbReference>
<dbReference type="Gene3D" id="3.30.300.30">
    <property type="match status" value="1"/>
</dbReference>
<dbReference type="EC" id="6.2.1.3" evidence="6"/>
<dbReference type="CDD" id="cd07989">
    <property type="entry name" value="LPLAT_AGPAT-like"/>
    <property type="match status" value="1"/>
</dbReference>
<feature type="compositionally biased region" description="Basic and acidic residues" evidence="3">
    <location>
        <begin position="829"/>
        <end position="844"/>
    </location>
</feature>
<dbReference type="InterPro" id="IPR036736">
    <property type="entry name" value="ACP-like_sf"/>
</dbReference>
<dbReference type="InterPro" id="IPR009081">
    <property type="entry name" value="PP-bd_ACP"/>
</dbReference>
<dbReference type="OrthoDB" id="9803968at2"/>
<organism evidence="6 7">
    <name type="scientific">Pyrinomonas methylaliphatogenes</name>
    <dbReference type="NCBI Taxonomy" id="454194"/>
    <lineage>
        <taxon>Bacteria</taxon>
        <taxon>Pseudomonadati</taxon>
        <taxon>Acidobacteriota</taxon>
        <taxon>Blastocatellia</taxon>
        <taxon>Blastocatellales</taxon>
        <taxon>Pyrinomonadaceae</taxon>
        <taxon>Pyrinomonas</taxon>
    </lineage>
</organism>
<feature type="transmembrane region" description="Helical" evidence="4">
    <location>
        <begin position="622"/>
        <end position="640"/>
    </location>
</feature>
<dbReference type="InterPro" id="IPR045851">
    <property type="entry name" value="AMP-bd_C_sf"/>
</dbReference>
<proteinExistence type="inferred from homology"/>
<evidence type="ECO:0000256" key="4">
    <source>
        <dbReference type="SAM" id="Phobius"/>
    </source>
</evidence>
<evidence type="ECO:0000256" key="1">
    <source>
        <dbReference type="ARBA" id="ARBA00006432"/>
    </source>
</evidence>
<dbReference type="SUPFAM" id="SSF69593">
    <property type="entry name" value="Glycerol-3-phosphate (1)-acyltransferase"/>
    <property type="match status" value="1"/>
</dbReference>
<dbReference type="Pfam" id="PF00501">
    <property type="entry name" value="AMP-binding"/>
    <property type="match status" value="1"/>
</dbReference>
<dbReference type="Pfam" id="PF13193">
    <property type="entry name" value="AMP-binding_C"/>
    <property type="match status" value="1"/>
</dbReference>
<accession>A0A0B6WZM4</accession>
<dbReference type="InterPro" id="IPR000873">
    <property type="entry name" value="AMP-dep_synth/lig_dom"/>
</dbReference>
<feature type="domain" description="Carrier" evidence="5">
    <location>
        <begin position="525"/>
        <end position="602"/>
    </location>
</feature>
<evidence type="ECO:0000259" key="5">
    <source>
        <dbReference type="PROSITE" id="PS50075"/>
    </source>
</evidence>
<dbReference type="InterPro" id="IPR025110">
    <property type="entry name" value="AMP-bd_C"/>
</dbReference>
<evidence type="ECO:0000313" key="7">
    <source>
        <dbReference type="Proteomes" id="UP000031518"/>
    </source>
</evidence>
<reference evidence="6 7" key="1">
    <citation type="submission" date="2013-12" db="EMBL/GenBank/DDBJ databases">
        <authorList>
            <person name="Stott M."/>
        </authorList>
    </citation>
    <scope>NUCLEOTIDE SEQUENCE [LARGE SCALE GENOMIC DNA]</scope>
    <source>
        <strain evidence="6 7">K22</strain>
    </source>
</reference>
<sequence>MRNRLTDLLEIYARHGDAVAFVERRGLRAVRWSYRQVVETAYRVAHELAARGIGKGDRVLLWAANSAEWSIVFWGCCLRGAVLVPLDVSSTRDFVTRVRDQTQAKLLVHGDEIRPLPSLLAFSLGELIEQSARHPAESPVSEESAADDAVEIIYTSGTTNEPRGVCLTHRNLLANITPIEREVQKYLRWERLVHPIRFLNLVPLSHIFGQFMGLFIPPLIGGETIFQHSLNPSEIVATTKRERVSVIVAVPRSLDSLREHVINDWATRGELEERRELLSKAKAFSIARRMLCFRDVHRRFGWKFWAFVVGGATLAEETEIFWRRLGFAVIQGYGMTETAALIALNHPLKSKSGTVGRALPSNEVKLAENGEILVRGDAVARGYWTGKLEPVTDDQGWLHTGDLGELDAEGNIRFKGRRKDVIVTSSGVNIYPEDLEAVLRRQPEVRDACVVRIEDERGGEEPLAVLLLEGGPREAKRAIERANELLASPQQIRRWAIWPEPDFPRTPTQKIKKREVLARLGLPSSTTADRGDLLNDLIAQLTGIESGLRPEMKLSTDLALDSLGRIELLSALENRLQVHFDEAAITEETTIGDLERMARALSPTRSPQYPYADWPRRFPFTWLRIIFFYALMLPLVRLLARARFYGTERLRDLTGPALFVANHVTMVDHALILAALPARLRHRLAIAMDGELLREWRWPEKTLGWLTRLRLLGQYFLVAALFNVFPLPQRGGFRRSFAIAGELVDRGWSLLVFPEGRRTETGEMDRFRQGAGLLATQLDIPIIPVKLLGLFELKKQRRFSAPPGHIRVVLGAPLRFARNSDPAQATQELEDRVKRLEAERQSDS</sequence>
<evidence type="ECO:0000256" key="3">
    <source>
        <dbReference type="SAM" id="MobiDB-lite"/>
    </source>
</evidence>
<dbReference type="Gene3D" id="3.40.50.12780">
    <property type="entry name" value="N-terminal domain of ligase-like"/>
    <property type="match status" value="1"/>
</dbReference>
<comment type="similarity">
    <text evidence="1">Belongs to the ATP-dependent AMP-binding enzyme family.</text>
</comment>
<dbReference type="SMART" id="SM00563">
    <property type="entry name" value="PlsC"/>
    <property type="match status" value="1"/>
</dbReference>
<protein>
    <submittedName>
        <fullName evidence="6">AMP-forming long-chain acyl-CoA synthetase</fullName>
        <ecNumber evidence="6">6.2.1.3</ecNumber>
    </submittedName>
</protein>
<dbReference type="STRING" id="454194.PYK22_02174"/>
<keyword evidence="2 6" id="KW-0436">Ligase</keyword>
<keyword evidence="4" id="KW-1133">Transmembrane helix</keyword>
<dbReference type="Pfam" id="PF01553">
    <property type="entry name" value="Acyltransferase"/>
    <property type="match status" value="1"/>
</dbReference>
<dbReference type="GO" id="GO:0004467">
    <property type="term" value="F:long-chain fatty acid-CoA ligase activity"/>
    <property type="evidence" value="ECO:0007669"/>
    <property type="project" value="UniProtKB-EC"/>
</dbReference>
<reference evidence="6 7" key="2">
    <citation type="submission" date="2015-01" db="EMBL/GenBank/DDBJ databases">
        <title>Complete genome sequence of Pyrinomonas methylaliphatogenes type strain K22T.</title>
        <authorList>
            <person name="Lee K.C.Y."/>
            <person name="Power J.F."/>
            <person name="Dunfield P.F."/>
            <person name="Morgan X.C."/>
            <person name="Huttenhower C."/>
            <person name="Stott M.B."/>
        </authorList>
    </citation>
    <scope>NUCLEOTIDE SEQUENCE [LARGE SCALE GENOMIC DNA]</scope>
    <source>
        <strain evidence="6 7">K22</strain>
    </source>
</reference>
<dbReference type="Proteomes" id="UP000031518">
    <property type="component" value="Unassembled WGS sequence"/>
</dbReference>
<evidence type="ECO:0000313" key="6">
    <source>
        <dbReference type="EMBL" id="CDM66162.1"/>
    </source>
</evidence>
<gene>
    <name evidence="6" type="ORF">PYK22_02174</name>
</gene>
<dbReference type="PROSITE" id="PS50075">
    <property type="entry name" value="CARRIER"/>
    <property type="match status" value="1"/>
</dbReference>
<feature type="transmembrane region" description="Helical" evidence="4">
    <location>
        <begin position="705"/>
        <end position="725"/>
    </location>
</feature>
<dbReference type="RefSeq" id="WP_041977111.1">
    <property type="nucleotide sequence ID" value="NZ_CBXV010000007.1"/>
</dbReference>
<evidence type="ECO:0000256" key="2">
    <source>
        <dbReference type="ARBA" id="ARBA00022598"/>
    </source>
</evidence>
<dbReference type="GO" id="GO:0031956">
    <property type="term" value="F:medium-chain fatty acid-CoA ligase activity"/>
    <property type="evidence" value="ECO:0007669"/>
    <property type="project" value="TreeGrafter"/>
</dbReference>